<dbReference type="EMBL" id="CBXV010000006">
    <property type="protein sequence ID" value="CDM65808.1"/>
    <property type="molecule type" value="Genomic_DNA"/>
</dbReference>
<dbReference type="AlphaFoldDB" id="A0A0B6WWY5"/>
<name>A0A0B6WWY5_9BACT</name>
<proteinExistence type="predicted"/>
<evidence type="ECO:0000313" key="3">
    <source>
        <dbReference type="Proteomes" id="UP000031518"/>
    </source>
</evidence>
<gene>
    <name evidence="2" type="ORF">PYK22_01815</name>
</gene>
<evidence type="ECO:0000313" key="2">
    <source>
        <dbReference type="EMBL" id="CDM65808.1"/>
    </source>
</evidence>
<dbReference type="RefSeq" id="WP_041976376.1">
    <property type="nucleotide sequence ID" value="NZ_CBXV010000006.1"/>
</dbReference>
<organism evidence="2 3">
    <name type="scientific">Pyrinomonas methylaliphatogenes</name>
    <dbReference type="NCBI Taxonomy" id="454194"/>
    <lineage>
        <taxon>Bacteria</taxon>
        <taxon>Pseudomonadati</taxon>
        <taxon>Acidobacteriota</taxon>
        <taxon>Blastocatellia</taxon>
        <taxon>Blastocatellales</taxon>
        <taxon>Pyrinomonadaceae</taxon>
        <taxon>Pyrinomonas</taxon>
    </lineage>
</organism>
<keyword evidence="1" id="KW-0732">Signal</keyword>
<dbReference type="Gene3D" id="2.50.20.10">
    <property type="entry name" value="Lipoprotein localisation LolA/LolB/LppX"/>
    <property type="match status" value="1"/>
</dbReference>
<reference evidence="2 3" key="2">
    <citation type="submission" date="2015-01" db="EMBL/GenBank/DDBJ databases">
        <title>Complete genome sequence of Pyrinomonas methylaliphatogenes type strain K22T.</title>
        <authorList>
            <person name="Lee K.C.Y."/>
            <person name="Power J.F."/>
            <person name="Dunfield P.F."/>
            <person name="Morgan X.C."/>
            <person name="Huttenhower C."/>
            <person name="Stott M.B."/>
        </authorList>
    </citation>
    <scope>NUCLEOTIDE SEQUENCE [LARGE SCALE GENOMIC DNA]</scope>
    <source>
        <strain evidence="2 3">K22</strain>
    </source>
</reference>
<accession>A0A0B6WWY5</accession>
<keyword evidence="3" id="KW-1185">Reference proteome</keyword>
<dbReference type="STRING" id="454194.PYK22_01815"/>
<reference evidence="2 3" key="1">
    <citation type="submission" date="2013-12" db="EMBL/GenBank/DDBJ databases">
        <authorList>
            <person name="Stott M."/>
        </authorList>
    </citation>
    <scope>NUCLEOTIDE SEQUENCE [LARGE SCALE GENOMIC DNA]</scope>
    <source>
        <strain evidence="2 3">K22</strain>
    </source>
</reference>
<feature type="signal peptide" evidence="1">
    <location>
        <begin position="1"/>
        <end position="17"/>
    </location>
</feature>
<dbReference type="Proteomes" id="UP000031518">
    <property type="component" value="Unassembled WGS sequence"/>
</dbReference>
<evidence type="ECO:0000256" key="1">
    <source>
        <dbReference type="SAM" id="SignalP"/>
    </source>
</evidence>
<protein>
    <submittedName>
        <fullName evidence="2">Sigma E regulatory protein, MucB/RseB</fullName>
    </submittedName>
</protein>
<sequence precursor="true">MSRFNLFAIFVAIVAFFNSCQQQTPINNANLSTTNANTYAGPVESPSPPIEAREPDTYSATVTLTAQTAGSERVLGIPPLTFEVSRDGDYRRYAFRLPNGEQVIYLDRGDQRYLLLPDRRQYVELNRETIGFEVPRVMTPSEMVDELRRRGGYERVGEEEINGRTVIKYRYATTTRTDTQAGNVQAENFVYVDKETGLPLRSELFSEAEREVQGVKSVRIVAEMRDLRIAADPKLFEVPQGFARVSGEQVKQQIDALAALISATLQGIAQAAAQPSPTASPTGR</sequence>
<feature type="chain" id="PRO_5002123031" evidence="1">
    <location>
        <begin position="18"/>
        <end position="284"/>
    </location>
</feature>